<dbReference type="InterPro" id="IPR036188">
    <property type="entry name" value="FAD/NAD-bd_sf"/>
</dbReference>
<sequence>MSDITSAQLEWDAEGQPVSSVFGDVYFSKANGLEETRHVFLQHNQLPERWLTLAAKSHFIIAETGFGSGLNFLAAWQLWLKTAPESAQLHFVSVEKFPLNKIDLERALALWPELKQFSEQLLSAYPVFVGTGFHRLNFMNGRIKLTLIIDDAAQGFTKLLATTHPLYAASGIKVDAWFLDGFAPSKNPHMWSDELFACIRNLSKPGTTAATFSAAAIVKNGLKNAGFSVQKVAGFGRKREMVKAIFENEPQALNADDFSYRGSFSPYPVPWTIDNNKPTFTEKHALIIGGGLAGCHTARALAERGWAVTILERHSALAQEGSGNPQGVLYAKLSPMEETQAAFNLASLQYSLHFYSPLWSSIGENCGVLQLAHKKSEIELHAQLQEKFAQANELAQFVNAEQASELAGIPLTQSGLFFPQAGWIDPRILCDYLVDHPNIQITYNFAVKELTKNQNSWKVSSHTGATKQAPVAIIASAKDALDFDVANHLPVKSIRGQVTYIPVSTTKSSLKTVVCAEGYISPAQDGIFCTGATFNLKDTATETRPSDHQTNLDNLRAHIPNFAINADASQLQGRVAFRCSLPDYLPTVGALPLVNKMVEDFGPLRKNARAGITCGGSYWSGLYINIGHGARGLAYTPLCAEMLAAQINEEPMPLSRELVNALNPARFVIRDLTRSKR</sequence>
<keyword evidence="1 10" id="KW-0963">Cytoplasm</keyword>
<accession>A0ABQ3AY55</accession>
<comment type="catalytic activity">
    <reaction evidence="10">
        <text>5-aminomethyl-2-thiouridine(34) in tRNA + S-adenosyl-L-methionine = 5-methylaminomethyl-2-thiouridine(34) in tRNA + S-adenosyl-L-homocysteine + H(+)</text>
        <dbReference type="Rhea" id="RHEA:19569"/>
        <dbReference type="Rhea" id="RHEA-COMP:10195"/>
        <dbReference type="Rhea" id="RHEA-COMP:10197"/>
        <dbReference type="ChEBI" id="CHEBI:15378"/>
        <dbReference type="ChEBI" id="CHEBI:57856"/>
        <dbReference type="ChEBI" id="CHEBI:59789"/>
        <dbReference type="ChEBI" id="CHEBI:74454"/>
        <dbReference type="ChEBI" id="CHEBI:74455"/>
        <dbReference type="EC" id="2.1.1.61"/>
    </reaction>
</comment>
<keyword evidence="14" id="KW-1185">Reference proteome</keyword>
<evidence type="ECO:0000313" key="14">
    <source>
        <dbReference type="Proteomes" id="UP000619761"/>
    </source>
</evidence>
<dbReference type="PANTHER" id="PTHR13847">
    <property type="entry name" value="SARCOSINE DEHYDROGENASE-RELATED"/>
    <property type="match status" value="1"/>
</dbReference>
<keyword evidence="2 10" id="KW-0489">Methyltransferase</keyword>
<reference evidence="14" key="1">
    <citation type="journal article" date="2019" name="Int. J. Syst. Evol. Microbiol.">
        <title>The Global Catalogue of Microorganisms (GCM) 10K type strain sequencing project: providing services to taxonomists for standard genome sequencing and annotation.</title>
        <authorList>
            <consortium name="The Broad Institute Genomics Platform"/>
            <consortium name="The Broad Institute Genome Sequencing Center for Infectious Disease"/>
            <person name="Wu L."/>
            <person name="Ma J."/>
        </authorList>
    </citation>
    <scope>NUCLEOTIDE SEQUENCE [LARGE SCALE GENOMIC DNA]</scope>
    <source>
        <strain evidence="14">KCTC 32239</strain>
    </source>
</reference>
<evidence type="ECO:0000256" key="1">
    <source>
        <dbReference type="ARBA" id="ARBA00022490"/>
    </source>
</evidence>
<feature type="region of interest" description="tRNA (mnm(5)s(2)U34)-methyltransferase" evidence="10">
    <location>
        <begin position="1"/>
        <end position="247"/>
    </location>
</feature>
<evidence type="ECO:0000256" key="3">
    <source>
        <dbReference type="ARBA" id="ARBA00022630"/>
    </source>
</evidence>
<dbReference type="InterPro" id="IPR047785">
    <property type="entry name" value="tRNA_MNMC2"/>
</dbReference>
<dbReference type="Gene3D" id="3.50.50.60">
    <property type="entry name" value="FAD/NAD(P)-binding domain"/>
    <property type="match status" value="1"/>
</dbReference>
<feature type="region of interest" description="FAD-dependent cmnm(5)s(2)U34 oxidoreductase" evidence="10">
    <location>
        <begin position="288"/>
        <end position="677"/>
    </location>
</feature>
<keyword evidence="4 10" id="KW-0808">Transferase</keyword>
<dbReference type="PANTHER" id="PTHR13847:SF283">
    <property type="entry name" value="TRNA 5-METHYLAMINOMETHYL-2-THIOURIDINE BIOSYNTHESIS BIFUNCTIONAL PROTEIN MNMC"/>
    <property type="match status" value="1"/>
</dbReference>
<dbReference type="Proteomes" id="UP000619761">
    <property type="component" value="Unassembled WGS sequence"/>
</dbReference>
<dbReference type="EC" id="1.5.-.-" evidence="10"/>
<gene>
    <name evidence="10 13" type="primary">mnmC</name>
    <name evidence="13" type="ORF">GCM10011613_10020</name>
</gene>
<feature type="domain" description="FAD dependent oxidoreductase" evidence="11">
    <location>
        <begin position="285"/>
        <end position="645"/>
    </location>
</feature>
<feature type="domain" description="MnmC-like methyltransferase" evidence="12">
    <location>
        <begin position="112"/>
        <end position="245"/>
    </location>
</feature>
<dbReference type="HAMAP" id="MF_01102">
    <property type="entry name" value="MnmC"/>
    <property type="match status" value="1"/>
</dbReference>
<comment type="similarity">
    <text evidence="10">In the C-terminal section; belongs to the DAO family.</text>
</comment>
<evidence type="ECO:0000313" key="13">
    <source>
        <dbReference type="EMBL" id="GGY67811.1"/>
    </source>
</evidence>
<keyword evidence="8 10" id="KW-0560">Oxidoreductase</keyword>
<dbReference type="RefSeq" id="WP_189416444.1">
    <property type="nucleotide sequence ID" value="NZ_BMYZ01000001.1"/>
</dbReference>
<keyword evidence="7 10" id="KW-0274">FAD</keyword>
<dbReference type="NCBIfam" id="NF002481">
    <property type="entry name" value="PRK01747.1-2"/>
    <property type="match status" value="1"/>
</dbReference>
<dbReference type="InterPro" id="IPR017610">
    <property type="entry name" value="tRNA_S-uridine_synth_MnmC_C"/>
</dbReference>
<comment type="caution">
    <text evidence="13">The sequence shown here is derived from an EMBL/GenBank/DDBJ whole genome shotgun (WGS) entry which is preliminary data.</text>
</comment>
<keyword evidence="3 10" id="KW-0285">Flavoprotein</keyword>
<keyword evidence="6 10" id="KW-0819">tRNA processing</keyword>
<comment type="function">
    <text evidence="10">Catalyzes the last two steps in the biosynthesis of 5-methylaminomethyl-2-thiouridine (mnm(5)s(2)U) at the wobble position (U34) in tRNA. Catalyzes the FAD-dependent demodification of cmnm(5)s(2)U34 to nm(5)s(2)U34, followed by the transfer of a methyl group from S-adenosyl-L-methionine to nm(5)s(2)U34, to form mnm(5)s(2)U34.</text>
</comment>
<evidence type="ECO:0000256" key="5">
    <source>
        <dbReference type="ARBA" id="ARBA00022691"/>
    </source>
</evidence>
<evidence type="ECO:0000256" key="6">
    <source>
        <dbReference type="ARBA" id="ARBA00022694"/>
    </source>
</evidence>
<evidence type="ECO:0000259" key="11">
    <source>
        <dbReference type="Pfam" id="PF01266"/>
    </source>
</evidence>
<evidence type="ECO:0000256" key="10">
    <source>
        <dbReference type="HAMAP-Rule" id="MF_01102"/>
    </source>
</evidence>
<organism evidence="13 14">
    <name type="scientific">Cellvibrio zantedeschiae</name>
    <dbReference type="NCBI Taxonomy" id="1237077"/>
    <lineage>
        <taxon>Bacteria</taxon>
        <taxon>Pseudomonadati</taxon>
        <taxon>Pseudomonadota</taxon>
        <taxon>Gammaproteobacteria</taxon>
        <taxon>Cellvibrionales</taxon>
        <taxon>Cellvibrionaceae</taxon>
        <taxon>Cellvibrio</taxon>
    </lineage>
</organism>
<dbReference type="SUPFAM" id="SSF54373">
    <property type="entry name" value="FAD-linked reductases, C-terminal domain"/>
    <property type="match status" value="1"/>
</dbReference>
<dbReference type="EC" id="2.1.1.61" evidence="10"/>
<evidence type="ECO:0000259" key="12">
    <source>
        <dbReference type="Pfam" id="PF05430"/>
    </source>
</evidence>
<dbReference type="NCBIfam" id="TIGR03197">
    <property type="entry name" value="MnmC_Cterm"/>
    <property type="match status" value="1"/>
</dbReference>
<dbReference type="EMBL" id="BMYZ01000001">
    <property type="protein sequence ID" value="GGY67811.1"/>
    <property type="molecule type" value="Genomic_DNA"/>
</dbReference>
<evidence type="ECO:0000256" key="8">
    <source>
        <dbReference type="ARBA" id="ARBA00023002"/>
    </source>
</evidence>
<dbReference type="SUPFAM" id="SSF51905">
    <property type="entry name" value="FAD/NAD(P)-binding domain"/>
    <property type="match status" value="1"/>
</dbReference>
<protein>
    <recommendedName>
        <fullName evidence="10">tRNA 5-methylaminomethyl-2-thiouridine biosynthesis bifunctional protein MnmC</fullName>
        <shortName evidence="10">tRNA mnm(5)s(2)U biosynthesis bifunctional protein</shortName>
    </recommendedName>
    <domain>
        <recommendedName>
            <fullName evidence="10">tRNA (mnm(5)s(2)U34)-methyltransferase</fullName>
            <ecNumber evidence="10">2.1.1.61</ecNumber>
        </recommendedName>
    </domain>
    <domain>
        <recommendedName>
            <fullName evidence="10">FAD-dependent cmnm(5)s(2)U34 oxidoreductase</fullName>
            <ecNumber evidence="10">1.5.-.-</ecNumber>
        </recommendedName>
    </domain>
</protein>
<dbReference type="Gene3D" id="3.30.9.10">
    <property type="entry name" value="D-Amino Acid Oxidase, subunit A, domain 2"/>
    <property type="match status" value="1"/>
</dbReference>
<comment type="similarity">
    <text evidence="10">In the N-terminal section; belongs to the methyltransferase superfamily. tRNA (mnm(5)s(2)U34)-methyltransferase family.</text>
</comment>
<evidence type="ECO:0000256" key="7">
    <source>
        <dbReference type="ARBA" id="ARBA00022827"/>
    </source>
</evidence>
<dbReference type="InterPro" id="IPR008471">
    <property type="entry name" value="MnmC-like_methylTransf"/>
</dbReference>
<evidence type="ECO:0000256" key="2">
    <source>
        <dbReference type="ARBA" id="ARBA00022603"/>
    </source>
</evidence>
<keyword evidence="9 10" id="KW-0511">Multifunctional enzyme</keyword>
<evidence type="ECO:0000256" key="4">
    <source>
        <dbReference type="ARBA" id="ARBA00022679"/>
    </source>
</evidence>
<evidence type="ECO:0000256" key="9">
    <source>
        <dbReference type="ARBA" id="ARBA00023268"/>
    </source>
</evidence>
<dbReference type="Gene3D" id="3.40.50.150">
    <property type="entry name" value="Vaccinia Virus protein VP39"/>
    <property type="match status" value="1"/>
</dbReference>
<proteinExistence type="inferred from homology"/>
<dbReference type="Pfam" id="PF05430">
    <property type="entry name" value="Methyltransf_30"/>
    <property type="match status" value="1"/>
</dbReference>
<comment type="subcellular location">
    <subcellularLocation>
        <location evidence="10">Cytoplasm</location>
    </subcellularLocation>
</comment>
<dbReference type="InterPro" id="IPR029063">
    <property type="entry name" value="SAM-dependent_MTases_sf"/>
</dbReference>
<name>A0ABQ3AY55_9GAMM</name>
<dbReference type="InterPro" id="IPR006076">
    <property type="entry name" value="FAD-dep_OxRdtase"/>
</dbReference>
<keyword evidence="5 10" id="KW-0949">S-adenosyl-L-methionine</keyword>
<comment type="cofactor">
    <cofactor evidence="10">
        <name>FAD</name>
        <dbReference type="ChEBI" id="CHEBI:57692"/>
    </cofactor>
</comment>
<dbReference type="InterPro" id="IPR023032">
    <property type="entry name" value="tRNA_MAMT_biosynth_bifunc_MnmC"/>
</dbReference>
<dbReference type="Pfam" id="PF01266">
    <property type="entry name" value="DAO"/>
    <property type="match status" value="1"/>
</dbReference>
<dbReference type="NCBIfam" id="NF033855">
    <property type="entry name" value="tRNA_MNMC2"/>
    <property type="match status" value="1"/>
</dbReference>